<evidence type="ECO:0000313" key="2">
    <source>
        <dbReference type="Proteomes" id="UP001066276"/>
    </source>
</evidence>
<gene>
    <name evidence="1" type="ORF">NDU88_002178</name>
</gene>
<feature type="non-terminal residue" evidence="1">
    <location>
        <position position="1"/>
    </location>
</feature>
<organism evidence="1 2">
    <name type="scientific">Pleurodeles waltl</name>
    <name type="common">Iberian ribbed newt</name>
    <dbReference type="NCBI Taxonomy" id="8319"/>
    <lineage>
        <taxon>Eukaryota</taxon>
        <taxon>Metazoa</taxon>
        <taxon>Chordata</taxon>
        <taxon>Craniata</taxon>
        <taxon>Vertebrata</taxon>
        <taxon>Euteleostomi</taxon>
        <taxon>Amphibia</taxon>
        <taxon>Batrachia</taxon>
        <taxon>Caudata</taxon>
        <taxon>Salamandroidea</taxon>
        <taxon>Salamandridae</taxon>
        <taxon>Pleurodelinae</taxon>
        <taxon>Pleurodeles</taxon>
    </lineage>
</organism>
<proteinExistence type="predicted"/>
<feature type="non-terminal residue" evidence="1">
    <location>
        <position position="98"/>
    </location>
</feature>
<comment type="caution">
    <text evidence="1">The sequence shown here is derived from an EMBL/GenBank/DDBJ whole genome shotgun (WGS) entry which is preliminary data.</text>
</comment>
<name>A0AAV7VBU1_PLEWA</name>
<protein>
    <submittedName>
        <fullName evidence="1">Uncharacterized protein</fullName>
    </submittedName>
</protein>
<dbReference type="EMBL" id="JANPWB010000003">
    <property type="protein sequence ID" value="KAJ1198336.1"/>
    <property type="molecule type" value="Genomic_DNA"/>
</dbReference>
<evidence type="ECO:0000313" key="1">
    <source>
        <dbReference type="EMBL" id="KAJ1198336.1"/>
    </source>
</evidence>
<keyword evidence="2" id="KW-1185">Reference proteome</keyword>
<sequence>ILTLIEELGDKVTFDGQQMSITATGLAVAVTGVDLSLFSGIFFSVTSYFQGSEPEILMHDIPLNLEVDFMFLPGSMKHHIPDVSSKIQFNFFGTTSLF</sequence>
<dbReference type="AlphaFoldDB" id="A0AAV7VBU1"/>
<accession>A0AAV7VBU1</accession>
<reference evidence="1" key="1">
    <citation type="journal article" date="2022" name="bioRxiv">
        <title>Sequencing and chromosome-scale assembly of the giantPleurodeles waltlgenome.</title>
        <authorList>
            <person name="Brown T."/>
            <person name="Elewa A."/>
            <person name="Iarovenko S."/>
            <person name="Subramanian E."/>
            <person name="Araus A.J."/>
            <person name="Petzold A."/>
            <person name="Susuki M."/>
            <person name="Suzuki K.-i.T."/>
            <person name="Hayashi T."/>
            <person name="Toyoda A."/>
            <person name="Oliveira C."/>
            <person name="Osipova E."/>
            <person name="Leigh N.D."/>
            <person name="Simon A."/>
            <person name="Yun M.H."/>
        </authorList>
    </citation>
    <scope>NUCLEOTIDE SEQUENCE</scope>
    <source>
        <strain evidence="1">20211129_DDA</strain>
        <tissue evidence="1">Liver</tissue>
    </source>
</reference>
<dbReference type="Proteomes" id="UP001066276">
    <property type="component" value="Chromosome 2_1"/>
</dbReference>